<protein>
    <submittedName>
        <fullName evidence="1">Uncharacterized protein</fullName>
    </submittedName>
</protein>
<gene>
    <name evidence="1" type="ORF">BKA10_002228</name>
</gene>
<proteinExistence type="predicted"/>
<evidence type="ECO:0000313" key="2">
    <source>
        <dbReference type="Proteomes" id="UP000549113"/>
    </source>
</evidence>
<accession>A0AA40VN46</accession>
<dbReference type="Proteomes" id="UP000549113">
    <property type="component" value="Unassembled WGS sequence"/>
</dbReference>
<dbReference type="RefSeq" id="WP_241740169.1">
    <property type="nucleotide sequence ID" value="NZ_BAABCO010000004.1"/>
</dbReference>
<name>A0AA40VN46_9MICO</name>
<dbReference type="AlphaFoldDB" id="A0AA40VN46"/>
<comment type="caution">
    <text evidence="1">The sequence shown here is derived from an EMBL/GenBank/DDBJ whole genome shotgun (WGS) entry which is preliminary data.</text>
</comment>
<dbReference type="EMBL" id="JACIFH010000001">
    <property type="protein sequence ID" value="MBB4140434.1"/>
    <property type="molecule type" value="Genomic_DNA"/>
</dbReference>
<keyword evidence="2" id="KW-1185">Reference proteome</keyword>
<organism evidence="1 2">
    <name type="scientific">Microbacterium invictum</name>
    <dbReference type="NCBI Taxonomy" id="515415"/>
    <lineage>
        <taxon>Bacteria</taxon>
        <taxon>Bacillati</taxon>
        <taxon>Actinomycetota</taxon>
        <taxon>Actinomycetes</taxon>
        <taxon>Micrococcales</taxon>
        <taxon>Microbacteriaceae</taxon>
        <taxon>Microbacterium</taxon>
    </lineage>
</organism>
<evidence type="ECO:0000313" key="1">
    <source>
        <dbReference type="EMBL" id="MBB4140434.1"/>
    </source>
</evidence>
<sequence>MEVVGEDGVGEASEASGFDDRARVFSEVTRRRQSLDRNDEVNGRDEHEWAIERFVEFGDRPPVHALLELSEPVSVAVSAEPELLILPVRAPDVASDEPLVCDVNAWRNPHLVVPADAGAVVRYLCDDVTGRAPPAREPVLQPGETCGTRGPISVERRGPAARCEVPRLKSSRNL</sequence>
<reference evidence="1 2" key="1">
    <citation type="submission" date="2020-08" db="EMBL/GenBank/DDBJ databases">
        <title>Sequencing the genomes of 1000 actinobacteria strains.</title>
        <authorList>
            <person name="Klenk H.-P."/>
        </authorList>
    </citation>
    <scope>NUCLEOTIDE SEQUENCE [LARGE SCALE GENOMIC DNA]</scope>
    <source>
        <strain evidence="1 2">DSM 19600</strain>
    </source>
</reference>